<name>A0A7J9MVT6_GOSSC</name>
<accession>A0A7J9MVT6</accession>
<sequence length="19" mass="2100">MLGGTKLNPTLISALVERW</sequence>
<evidence type="ECO:0000313" key="1">
    <source>
        <dbReference type="EMBL" id="MBA0875223.1"/>
    </source>
</evidence>
<evidence type="ECO:0000313" key="2">
    <source>
        <dbReference type="Proteomes" id="UP000593576"/>
    </source>
</evidence>
<comment type="caution">
    <text evidence="1">The sequence shown here is derived from an EMBL/GenBank/DDBJ whole genome shotgun (WGS) entry which is preliminary data.</text>
</comment>
<gene>
    <name evidence="1" type="ORF">Goshw_028074</name>
</gene>
<proteinExistence type="predicted"/>
<organism evidence="1 2">
    <name type="scientific">Gossypium schwendimanii</name>
    <name type="common">Cotton</name>
    <dbReference type="NCBI Taxonomy" id="34291"/>
    <lineage>
        <taxon>Eukaryota</taxon>
        <taxon>Viridiplantae</taxon>
        <taxon>Streptophyta</taxon>
        <taxon>Embryophyta</taxon>
        <taxon>Tracheophyta</taxon>
        <taxon>Spermatophyta</taxon>
        <taxon>Magnoliopsida</taxon>
        <taxon>eudicotyledons</taxon>
        <taxon>Gunneridae</taxon>
        <taxon>Pentapetalae</taxon>
        <taxon>rosids</taxon>
        <taxon>malvids</taxon>
        <taxon>Malvales</taxon>
        <taxon>Malvaceae</taxon>
        <taxon>Malvoideae</taxon>
        <taxon>Gossypium</taxon>
    </lineage>
</organism>
<dbReference type="Proteomes" id="UP000593576">
    <property type="component" value="Unassembled WGS sequence"/>
</dbReference>
<reference evidence="1 2" key="1">
    <citation type="journal article" date="2019" name="Genome Biol. Evol.">
        <title>Insights into the evolution of the New World diploid cottons (Gossypium, subgenus Houzingenia) based on genome sequencing.</title>
        <authorList>
            <person name="Grover C.E."/>
            <person name="Arick M.A. 2nd"/>
            <person name="Thrash A."/>
            <person name="Conover J.L."/>
            <person name="Sanders W.S."/>
            <person name="Peterson D.G."/>
            <person name="Frelichowski J.E."/>
            <person name="Scheffler J.A."/>
            <person name="Scheffler B.E."/>
            <person name="Wendel J.F."/>
        </authorList>
    </citation>
    <scope>NUCLEOTIDE SEQUENCE [LARGE SCALE GENOMIC DNA]</scope>
    <source>
        <strain evidence="1">1</strain>
        <tissue evidence="1">Leaf</tissue>
    </source>
</reference>
<feature type="non-terminal residue" evidence="1">
    <location>
        <position position="19"/>
    </location>
</feature>
<keyword evidence="2" id="KW-1185">Reference proteome</keyword>
<dbReference type="AlphaFoldDB" id="A0A7J9MVT6"/>
<dbReference type="EMBL" id="JABFAF010000013">
    <property type="protein sequence ID" value="MBA0875223.1"/>
    <property type="molecule type" value="Genomic_DNA"/>
</dbReference>
<protein>
    <submittedName>
        <fullName evidence="1">Uncharacterized protein</fullName>
    </submittedName>
</protein>